<dbReference type="PANTHER" id="PTHR13439:SF0">
    <property type="entry name" value="TOPOISOMERASE I DAMAGE AFFECTED PROTEIN 4"/>
    <property type="match status" value="1"/>
</dbReference>
<feature type="domain" description="TLC" evidence="7">
    <location>
        <begin position="63"/>
        <end position="265"/>
    </location>
</feature>
<dbReference type="AlphaFoldDB" id="L8GGP4"/>
<dbReference type="PROSITE" id="PS50922">
    <property type="entry name" value="TLC"/>
    <property type="match status" value="1"/>
</dbReference>
<dbReference type="GO" id="GO:0055088">
    <property type="term" value="P:lipid homeostasis"/>
    <property type="evidence" value="ECO:0007669"/>
    <property type="project" value="TreeGrafter"/>
</dbReference>
<keyword evidence="9" id="KW-1185">Reference proteome</keyword>
<evidence type="ECO:0000256" key="2">
    <source>
        <dbReference type="ARBA" id="ARBA00022692"/>
    </source>
</evidence>
<reference evidence="8 9" key="1">
    <citation type="journal article" date="2013" name="Genome Biol.">
        <title>Genome of Acanthamoeba castellanii highlights extensive lateral gene transfer and early evolution of tyrosine kinase signaling.</title>
        <authorList>
            <person name="Clarke M."/>
            <person name="Lohan A.J."/>
            <person name="Liu B."/>
            <person name="Lagkouvardos I."/>
            <person name="Roy S."/>
            <person name="Zafar N."/>
            <person name="Bertelli C."/>
            <person name="Schilde C."/>
            <person name="Kianianmomeni A."/>
            <person name="Burglin T.R."/>
            <person name="Frech C."/>
            <person name="Turcotte B."/>
            <person name="Kopec K.O."/>
            <person name="Synnott J.M."/>
            <person name="Choo C."/>
            <person name="Paponov I."/>
            <person name="Finkler A."/>
            <person name="Soon Heng Tan C."/>
            <person name="Hutchins A.P."/>
            <person name="Weinmeier T."/>
            <person name="Rattei T."/>
            <person name="Chu J.S."/>
            <person name="Gimenez G."/>
            <person name="Irimia M."/>
            <person name="Rigden D.J."/>
            <person name="Fitzpatrick D.A."/>
            <person name="Lorenzo-Morales J."/>
            <person name="Bateman A."/>
            <person name="Chiu C.H."/>
            <person name="Tang P."/>
            <person name="Hegemann P."/>
            <person name="Fromm H."/>
            <person name="Raoult D."/>
            <person name="Greub G."/>
            <person name="Miranda-Saavedra D."/>
            <person name="Chen N."/>
            <person name="Nash P."/>
            <person name="Ginger M.L."/>
            <person name="Horn M."/>
            <person name="Schaap P."/>
            <person name="Caler L."/>
            <person name="Loftus B."/>
        </authorList>
    </citation>
    <scope>NUCLEOTIDE SEQUENCE [LARGE SCALE GENOMIC DNA]</scope>
    <source>
        <strain evidence="8 9">Neff</strain>
    </source>
</reference>
<feature type="transmembrane region" description="Helical" evidence="6">
    <location>
        <begin position="194"/>
        <end position="216"/>
    </location>
</feature>
<gene>
    <name evidence="8" type="ORF">ACA1_399610</name>
</gene>
<feature type="transmembrane region" description="Helical" evidence="6">
    <location>
        <begin position="106"/>
        <end position="125"/>
    </location>
</feature>
<feature type="transmembrane region" description="Helical" evidence="6">
    <location>
        <begin position="236"/>
        <end position="257"/>
    </location>
</feature>
<evidence type="ECO:0000256" key="1">
    <source>
        <dbReference type="ARBA" id="ARBA00004141"/>
    </source>
</evidence>
<dbReference type="VEuPathDB" id="AmoebaDB:ACA1_399610"/>
<dbReference type="OMA" id="EWNGAEP"/>
<evidence type="ECO:0000256" key="6">
    <source>
        <dbReference type="SAM" id="Phobius"/>
    </source>
</evidence>
<evidence type="ECO:0000259" key="7">
    <source>
        <dbReference type="PROSITE" id="PS50922"/>
    </source>
</evidence>
<evidence type="ECO:0000256" key="5">
    <source>
        <dbReference type="PROSITE-ProRule" id="PRU00205"/>
    </source>
</evidence>
<organism evidence="8 9">
    <name type="scientific">Acanthamoeba castellanii (strain ATCC 30010 / Neff)</name>
    <dbReference type="NCBI Taxonomy" id="1257118"/>
    <lineage>
        <taxon>Eukaryota</taxon>
        <taxon>Amoebozoa</taxon>
        <taxon>Discosea</taxon>
        <taxon>Longamoebia</taxon>
        <taxon>Centramoebida</taxon>
        <taxon>Acanthamoebidae</taxon>
        <taxon>Acanthamoeba</taxon>
    </lineage>
</organism>
<dbReference type="Proteomes" id="UP000011083">
    <property type="component" value="Unassembled WGS sequence"/>
</dbReference>
<dbReference type="GO" id="GO:0005783">
    <property type="term" value="C:endoplasmic reticulum"/>
    <property type="evidence" value="ECO:0007669"/>
    <property type="project" value="TreeGrafter"/>
</dbReference>
<dbReference type="STRING" id="1257118.L8GGP4"/>
<feature type="transmembrane region" description="Helical" evidence="6">
    <location>
        <begin position="75"/>
        <end position="94"/>
    </location>
</feature>
<dbReference type="OrthoDB" id="18806at2759"/>
<dbReference type="GO" id="GO:0016020">
    <property type="term" value="C:membrane"/>
    <property type="evidence" value="ECO:0007669"/>
    <property type="project" value="UniProtKB-SubCell"/>
</dbReference>
<proteinExistence type="predicted"/>
<dbReference type="InterPro" id="IPR006634">
    <property type="entry name" value="TLC-dom"/>
</dbReference>
<dbReference type="KEGG" id="acan:ACA1_399610"/>
<dbReference type="SMART" id="SM00724">
    <property type="entry name" value="TLC"/>
    <property type="match status" value="1"/>
</dbReference>
<dbReference type="Pfam" id="PF03798">
    <property type="entry name" value="TRAM_LAG1_CLN8"/>
    <property type="match status" value="1"/>
</dbReference>
<evidence type="ECO:0000256" key="3">
    <source>
        <dbReference type="ARBA" id="ARBA00022989"/>
    </source>
</evidence>
<keyword evidence="2 5" id="KW-0812">Transmembrane</keyword>
<evidence type="ECO:0000313" key="8">
    <source>
        <dbReference type="EMBL" id="ELR11923.1"/>
    </source>
</evidence>
<keyword evidence="4 5" id="KW-0472">Membrane</keyword>
<keyword evidence="3 6" id="KW-1133">Transmembrane helix</keyword>
<dbReference type="RefSeq" id="XP_004333936.1">
    <property type="nucleotide sequence ID" value="XM_004333888.1"/>
</dbReference>
<feature type="transmembrane region" description="Helical" evidence="6">
    <location>
        <begin position="32"/>
        <end position="54"/>
    </location>
</feature>
<dbReference type="GeneID" id="14912444"/>
<evidence type="ECO:0000256" key="4">
    <source>
        <dbReference type="ARBA" id="ARBA00023136"/>
    </source>
</evidence>
<sequence length="275" mass="31669">MSAEVDGFDWEAVLADWQRRGNNLATVHAVPVLVSAVLWTLVHECSGWVLGFFLNTKLDLPPTHSFKWRSRVVSFFFSLTILVGAFYGLLFDPFLQGDSFTSYSTVAYYTITTAVGFFLWDVIICARHYDEFRFPLLFHGIACLLTFLHSLQDGKFMYYGCFYLTFEASTPFLNMQWLLEKMNARPSLKLANGVLLLSSFFVFRIALGIGYSFLVWQDINERLPAMTDSSDRFFGYYYTIAMLSLSLLNVYWFYLLCRLMVARITGTDNSSKKTQ</sequence>
<protein>
    <recommendedName>
        <fullName evidence="7">TLC domain-containing protein</fullName>
    </recommendedName>
</protein>
<feature type="transmembrane region" description="Helical" evidence="6">
    <location>
        <begin position="156"/>
        <end position="173"/>
    </location>
</feature>
<evidence type="ECO:0000313" key="9">
    <source>
        <dbReference type="Proteomes" id="UP000011083"/>
    </source>
</evidence>
<feature type="transmembrane region" description="Helical" evidence="6">
    <location>
        <begin position="132"/>
        <end position="150"/>
    </location>
</feature>
<dbReference type="EMBL" id="KB008145">
    <property type="protein sequence ID" value="ELR11923.1"/>
    <property type="molecule type" value="Genomic_DNA"/>
</dbReference>
<comment type="subcellular location">
    <subcellularLocation>
        <location evidence="1">Membrane</location>
        <topology evidence="1">Multi-pass membrane protein</topology>
    </subcellularLocation>
</comment>
<dbReference type="InterPro" id="IPR050846">
    <property type="entry name" value="TLCD"/>
</dbReference>
<accession>L8GGP4</accession>
<name>L8GGP4_ACACF</name>
<dbReference type="PANTHER" id="PTHR13439">
    <property type="entry name" value="CT120 PROTEIN"/>
    <property type="match status" value="1"/>
</dbReference>